<evidence type="ECO:0000256" key="1">
    <source>
        <dbReference type="SAM" id="MobiDB-lite"/>
    </source>
</evidence>
<feature type="non-terminal residue" evidence="2">
    <location>
        <position position="1"/>
    </location>
</feature>
<evidence type="ECO:0000313" key="3">
    <source>
        <dbReference type="Proteomes" id="UP001529510"/>
    </source>
</evidence>
<comment type="caution">
    <text evidence="2">The sequence shown here is derived from an EMBL/GenBank/DDBJ whole genome shotgun (WGS) entry which is preliminary data.</text>
</comment>
<feature type="compositionally biased region" description="Acidic residues" evidence="1">
    <location>
        <begin position="40"/>
        <end position="58"/>
    </location>
</feature>
<dbReference type="AlphaFoldDB" id="A0ABD0P2D5"/>
<reference evidence="2 3" key="1">
    <citation type="submission" date="2024-05" db="EMBL/GenBank/DDBJ databases">
        <title>Genome sequencing and assembly of Indian major carp, Cirrhinus mrigala (Hamilton, 1822).</title>
        <authorList>
            <person name="Mohindra V."/>
            <person name="Chowdhury L.M."/>
            <person name="Lal K."/>
            <person name="Jena J.K."/>
        </authorList>
    </citation>
    <scope>NUCLEOTIDE SEQUENCE [LARGE SCALE GENOMIC DNA]</scope>
    <source>
        <strain evidence="2">CM1030</strain>
        <tissue evidence="2">Blood</tissue>
    </source>
</reference>
<proteinExistence type="predicted"/>
<name>A0ABD0P2D5_CIRMR</name>
<gene>
    <name evidence="2" type="ORF">M9458_036426</name>
</gene>
<sequence length="58" mass="6822">GLEKVIDLQRPKQALHDESQRPGSDEWLTVEARPMNTQELEPEPELEPMDFEFDLTRE</sequence>
<feature type="non-terminal residue" evidence="2">
    <location>
        <position position="58"/>
    </location>
</feature>
<feature type="compositionally biased region" description="Basic and acidic residues" evidence="1">
    <location>
        <begin position="1"/>
        <end position="24"/>
    </location>
</feature>
<evidence type="ECO:0000313" key="2">
    <source>
        <dbReference type="EMBL" id="KAL0168204.1"/>
    </source>
</evidence>
<keyword evidence="3" id="KW-1185">Reference proteome</keyword>
<accession>A0ABD0P2D5</accession>
<protein>
    <submittedName>
        <fullName evidence="2">Uncharacterized protein</fullName>
    </submittedName>
</protein>
<feature type="region of interest" description="Disordered" evidence="1">
    <location>
        <begin position="1"/>
        <end position="58"/>
    </location>
</feature>
<dbReference type="Proteomes" id="UP001529510">
    <property type="component" value="Unassembled WGS sequence"/>
</dbReference>
<dbReference type="EMBL" id="JAMKFB020000018">
    <property type="protein sequence ID" value="KAL0168204.1"/>
    <property type="molecule type" value="Genomic_DNA"/>
</dbReference>
<organism evidence="2 3">
    <name type="scientific">Cirrhinus mrigala</name>
    <name type="common">Mrigala</name>
    <dbReference type="NCBI Taxonomy" id="683832"/>
    <lineage>
        <taxon>Eukaryota</taxon>
        <taxon>Metazoa</taxon>
        <taxon>Chordata</taxon>
        <taxon>Craniata</taxon>
        <taxon>Vertebrata</taxon>
        <taxon>Euteleostomi</taxon>
        <taxon>Actinopterygii</taxon>
        <taxon>Neopterygii</taxon>
        <taxon>Teleostei</taxon>
        <taxon>Ostariophysi</taxon>
        <taxon>Cypriniformes</taxon>
        <taxon>Cyprinidae</taxon>
        <taxon>Labeoninae</taxon>
        <taxon>Labeonini</taxon>
        <taxon>Cirrhinus</taxon>
    </lineage>
</organism>